<feature type="domain" description="Methyltransferase" evidence="2">
    <location>
        <begin position="39"/>
        <end position="130"/>
    </location>
</feature>
<evidence type="ECO:0000259" key="2">
    <source>
        <dbReference type="Pfam" id="PF13649"/>
    </source>
</evidence>
<keyword evidence="4" id="KW-1185">Reference proteome</keyword>
<dbReference type="SUPFAM" id="SSF53335">
    <property type="entry name" value="S-adenosyl-L-methionine-dependent methyltransferases"/>
    <property type="match status" value="1"/>
</dbReference>
<dbReference type="AlphaFoldDB" id="A0A1I2PCP5"/>
<dbReference type="PANTHER" id="PTHR43861:SF3">
    <property type="entry name" value="PUTATIVE (AFU_ORTHOLOGUE AFUA_2G14390)-RELATED"/>
    <property type="match status" value="1"/>
</dbReference>
<dbReference type="PANTHER" id="PTHR43861">
    <property type="entry name" value="TRANS-ACONITATE 2-METHYLTRANSFERASE-RELATED"/>
    <property type="match status" value="1"/>
</dbReference>
<dbReference type="Gene3D" id="3.40.50.150">
    <property type="entry name" value="Vaccinia Virus protein VP39"/>
    <property type="match status" value="1"/>
</dbReference>
<evidence type="ECO:0000256" key="1">
    <source>
        <dbReference type="ARBA" id="ARBA00022679"/>
    </source>
</evidence>
<dbReference type="GO" id="GO:0032259">
    <property type="term" value="P:methylation"/>
    <property type="evidence" value="ECO:0007669"/>
    <property type="project" value="UniProtKB-KW"/>
</dbReference>
<organism evidence="3 4">
    <name type="scientific">Clostridium cadaveris</name>
    <dbReference type="NCBI Taxonomy" id="1529"/>
    <lineage>
        <taxon>Bacteria</taxon>
        <taxon>Bacillati</taxon>
        <taxon>Bacillota</taxon>
        <taxon>Clostridia</taxon>
        <taxon>Eubacteriales</taxon>
        <taxon>Clostridiaceae</taxon>
        <taxon>Clostridium</taxon>
    </lineage>
</organism>
<dbReference type="EMBL" id="FOOE01000028">
    <property type="protein sequence ID" value="SFG13922.1"/>
    <property type="molecule type" value="Genomic_DNA"/>
</dbReference>
<dbReference type="Proteomes" id="UP000182135">
    <property type="component" value="Unassembled WGS sequence"/>
</dbReference>
<dbReference type="RefSeq" id="WP_027639660.1">
    <property type="nucleotide sequence ID" value="NZ_BAAACD010000036.1"/>
</dbReference>
<dbReference type="InterPro" id="IPR041698">
    <property type="entry name" value="Methyltransf_25"/>
</dbReference>
<dbReference type="OrthoDB" id="9791837at2"/>
<dbReference type="Pfam" id="PF13649">
    <property type="entry name" value="Methyltransf_25"/>
    <property type="match status" value="1"/>
</dbReference>
<name>A0A1I2PCP5_9CLOT</name>
<evidence type="ECO:0000313" key="4">
    <source>
        <dbReference type="Proteomes" id="UP000182135"/>
    </source>
</evidence>
<dbReference type="CDD" id="cd02440">
    <property type="entry name" value="AdoMet_MTases"/>
    <property type="match status" value="1"/>
</dbReference>
<keyword evidence="3" id="KW-0489">Methyltransferase</keyword>
<proteinExistence type="predicted"/>
<protein>
    <submittedName>
        <fullName evidence="3">Methyltransferase domain-containing protein</fullName>
    </submittedName>
</protein>
<evidence type="ECO:0000313" key="3">
    <source>
        <dbReference type="EMBL" id="SFG13922.1"/>
    </source>
</evidence>
<reference evidence="3 4" key="1">
    <citation type="submission" date="2016-10" db="EMBL/GenBank/DDBJ databases">
        <authorList>
            <person name="de Groot N.N."/>
        </authorList>
    </citation>
    <scope>NUCLEOTIDE SEQUENCE [LARGE SCALE GENOMIC DNA]</scope>
    <source>
        <strain evidence="3 4">NLAE-zl-G419</strain>
    </source>
</reference>
<gene>
    <name evidence="3" type="ORF">SAMN04487885_12827</name>
</gene>
<sequence>MNFDNEAKEWDNARRIERAVVIADEMRKSLGNTKDKSALEFGCGTGLISFNLKNDFKDITLIDLSQEMINVLNDKIKTFGVSNMESICCDLFDASMKKQYDVVYCSMVMHHIIEIEKTFDKFYDMLKAYGKLCIVDLDEDGGALHREYKDFDGHNGFSQKWMRSLLRAKGFGNVKSYTFHKCYQEILGEEISYTLFIMTADKL</sequence>
<dbReference type="InterPro" id="IPR029063">
    <property type="entry name" value="SAM-dependent_MTases_sf"/>
</dbReference>
<keyword evidence="1 3" id="KW-0808">Transferase</keyword>
<dbReference type="STRING" id="1529.SAMN04487885_12827"/>
<dbReference type="eggNOG" id="COG0500">
    <property type="taxonomic scope" value="Bacteria"/>
</dbReference>
<accession>A0A1I2PCP5</accession>
<dbReference type="GO" id="GO:0008168">
    <property type="term" value="F:methyltransferase activity"/>
    <property type="evidence" value="ECO:0007669"/>
    <property type="project" value="UniProtKB-KW"/>
</dbReference>